<feature type="region of interest" description="Disordered" evidence="1">
    <location>
        <begin position="49"/>
        <end position="166"/>
    </location>
</feature>
<name>A0ABR2AED4_9ROSI</name>
<protein>
    <submittedName>
        <fullName evidence="2">Uncharacterized protein</fullName>
    </submittedName>
</protein>
<dbReference type="Proteomes" id="UP001472677">
    <property type="component" value="Unassembled WGS sequence"/>
</dbReference>
<dbReference type="EMBL" id="JBBPBM010000784">
    <property type="protein sequence ID" value="KAK8491504.1"/>
    <property type="molecule type" value="Genomic_DNA"/>
</dbReference>
<proteinExistence type="predicted"/>
<feature type="compositionally biased region" description="Polar residues" evidence="1">
    <location>
        <begin position="74"/>
        <end position="90"/>
    </location>
</feature>
<evidence type="ECO:0000313" key="3">
    <source>
        <dbReference type="Proteomes" id="UP001472677"/>
    </source>
</evidence>
<feature type="compositionally biased region" description="Basic and acidic residues" evidence="1">
    <location>
        <begin position="52"/>
        <end position="64"/>
    </location>
</feature>
<gene>
    <name evidence="2" type="ORF">V6N12_057933</name>
</gene>
<organism evidence="2 3">
    <name type="scientific">Hibiscus sabdariffa</name>
    <name type="common">roselle</name>
    <dbReference type="NCBI Taxonomy" id="183260"/>
    <lineage>
        <taxon>Eukaryota</taxon>
        <taxon>Viridiplantae</taxon>
        <taxon>Streptophyta</taxon>
        <taxon>Embryophyta</taxon>
        <taxon>Tracheophyta</taxon>
        <taxon>Spermatophyta</taxon>
        <taxon>Magnoliopsida</taxon>
        <taxon>eudicotyledons</taxon>
        <taxon>Gunneridae</taxon>
        <taxon>Pentapetalae</taxon>
        <taxon>rosids</taxon>
        <taxon>malvids</taxon>
        <taxon>Malvales</taxon>
        <taxon>Malvaceae</taxon>
        <taxon>Malvoideae</taxon>
        <taxon>Hibiscus</taxon>
    </lineage>
</organism>
<keyword evidence="3" id="KW-1185">Reference proteome</keyword>
<evidence type="ECO:0000313" key="2">
    <source>
        <dbReference type="EMBL" id="KAK8491504.1"/>
    </source>
</evidence>
<evidence type="ECO:0000256" key="1">
    <source>
        <dbReference type="SAM" id="MobiDB-lite"/>
    </source>
</evidence>
<sequence length="215" mass="24359">MGRTRQGKPAREHLYNRLQDLRGNSLRRPINAAHLRRDGSIEPVVDLAAPLSKKEMQEESEKRQKPGLPRKRPTTPSISQAKESLNQPSRLLNGMIPPPRVMEGGARPDLRLLPEQSLTFRKEERKGRTKKFSNSMRTSRHNNPRKGNGREGICPKPTRKQSTGAISTSISRIVPHGSRIRVPPLNHRIGQLESCHFFISIGRLKFQAKGESNYD</sequence>
<reference evidence="2 3" key="1">
    <citation type="journal article" date="2024" name="G3 (Bethesda)">
        <title>Genome assembly of Hibiscus sabdariffa L. provides insights into metabolisms of medicinal natural products.</title>
        <authorList>
            <person name="Kim T."/>
        </authorList>
    </citation>
    <scope>NUCLEOTIDE SEQUENCE [LARGE SCALE GENOMIC DNA]</scope>
    <source>
        <strain evidence="2">TK-2024</strain>
        <tissue evidence="2">Old leaves</tissue>
    </source>
</reference>
<comment type="caution">
    <text evidence="2">The sequence shown here is derived from an EMBL/GenBank/DDBJ whole genome shotgun (WGS) entry which is preliminary data.</text>
</comment>
<accession>A0ABR2AED4</accession>